<dbReference type="InterPro" id="IPR006674">
    <property type="entry name" value="HD_domain"/>
</dbReference>
<evidence type="ECO:0000313" key="3">
    <source>
        <dbReference type="EMBL" id="CAB4709812.1"/>
    </source>
</evidence>
<evidence type="ECO:0000313" key="4">
    <source>
        <dbReference type="EMBL" id="CAB4813370.1"/>
    </source>
</evidence>
<dbReference type="Gene3D" id="1.10.3210.10">
    <property type="entry name" value="Hypothetical protein af1432"/>
    <property type="match status" value="1"/>
</dbReference>
<dbReference type="EMBL" id="CAESGF010000003">
    <property type="protein sequence ID" value="CAB4362808.1"/>
    <property type="molecule type" value="Genomic_DNA"/>
</dbReference>
<dbReference type="EMBL" id="CAFBMT010000003">
    <property type="protein sequence ID" value="CAB4917454.1"/>
    <property type="molecule type" value="Genomic_DNA"/>
</dbReference>
<accession>A0A6J6YV77</accession>
<evidence type="ECO:0000313" key="5">
    <source>
        <dbReference type="EMBL" id="CAB4851845.1"/>
    </source>
</evidence>
<dbReference type="SUPFAM" id="SSF109604">
    <property type="entry name" value="HD-domain/PDEase-like"/>
    <property type="match status" value="1"/>
</dbReference>
<sequence length="192" mass="21306">MNQTTKFPQFVDIDEIVDLYHRWGGEYYSEAVTQTVHAVQAAELAIAAGASDELAAAALLHDVGHLVDLAEHGPRPEAFDTDLRHEAAGVRMLALLFPALVTAPIALHVDAKRWRCAVDAGYLMTLSDASMRSLVLQGGRMSPEERVRFEAHPQFHAAVQLREWDDSAKVVGRNDPDFEHFIPLLHRVAFDS</sequence>
<evidence type="ECO:0000259" key="1">
    <source>
        <dbReference type="Pfam" id="PF01966"/>
    </source>
</evidence>
<dbReference type="PANTHER" id="PTHR40202">
    <property type="match status" value="1"/>
</dbReference>
<dbReference type="CDD" id="cd00077">
    <property type="entry name" value="HDc"/>
    <property type="match status" value="1"/>
</dbReference>
<dbReference type="EMBL" id="CAFBOL010000013">
    <property type="protein sequence ID" value="CAB4980882.1"/>
    <property type="molecule type" value="Genomic_DNA"/>
</dbReference>
<feature type="domain" description="HD" evidence="1">
    <location>
        <begin position="41"/>
        <end position="111"/>
    </location>
</feature>
<dbReference type="InterPro" id="IPR003607">
    <property type="entry name" value="HD/PDEase_dom"/>
</dbReference>
<evidence type="ECO:0000313" key="2">
    <source>
        <dbReference type="EMBL" id="CAB4362808.1"/>
    </source>
</evidence>
<dbReference type="EMBL" id="CAFBIY010000099">
    <property type="protein sequence ID" value="CAB4851845.1"/>
    <property type="molecule type" value="Genomic_DNA"/>
</dbReference>
<dbReference type="EMBL" id="CAFAAV010000052">
    <property type="protein sequence ID" value="CAB4813370.1"/>
    <property type="molecule type" value="Genomic_DNA"/>
</dbReference>
<dbReference type="InterPro" id="IPR052567">
    <property type="entry name" value="OP_Dioxygenase"/>
</dbReference>
<reference evidence="4" key="1">
    <citation type="submission" date="2020-05" db="EMBL/GenBank/DDBJ databases">
        <authorList>
            <person name="Chiriac C."/>
            <person name="Salcher M."/>
            <person name="Ghai R."/>
            <person name="Kavagutti S V."/>
        </authorList>
    </citation>
    <scope>NUCLEOTIDE SEQUENCE</scope>
</reference>
<name>A0A6J6YV77_9ZZZZ</name>
<dbReference type="AlphaFoldDB" id="A0A6J6YV77"/>
<proteinExistence type="predicted"/>
<evidence type="ECO:0000313" key="7">
    <source>
        <dbReference type="EMBL" id="CAB4980882.1"/>
    </source>
</evidence>
<protein>
    <submittedName>
        <fullName evidence="4">Unannotated protein</fullName>
    </submittedName>
</protein>
<evidence type="ECO:0000313" key="6">
    <source>
        <dbReference type="EMBL" id="CAB4917454.1"/>
    </source>
</evidence>
<dbReference type="PANTHER" id="PTHR40202:SF1">
    <property type="entry name" value="HD DOMAIN-CONTAINING PROTEIN"/>
    <property type="match status" value="1"/>
</dbReference>
<organism evidence="4">
    <name type="scientific">freshwater metagenome</name>
    <dbReference type="NCBI Taxonomy" id="449393"/>
    <lineage>
        <taxon>unclassified sequences</taxon>
        <taxon>metagenomes</taxon>
        <taxon>ecological metagenomes</taxon>
    </lineage>
</organism>
<dbReference type="EMBL" id="CAEZYF010000003">
    <property type="protein sequence ID" value="CAB4709812.1"/>
    <property type="molecule type" value="Genomic_DNA"/>
</dbReference>
<gene>
    <name evidence="3" type="ORF">UFOPK2656_00592</name>
    <name evidence="4" type="ORF">UFOPK3099_00894</name>
    <name evidence="5" type="ORF">UFOPK3267_01756</name>
    <name evidence="6" type="ORF">UFOPK3651_00630</name>
    <name evidence="7" type="ORF">UFOPK3931_00796</name>
    <name evidence="2" type="ORF">UFOPK4189_00590</name>
</gene>
<dbReference type="Pfam" id="PF01966">
    <property type="entry name" value="HD"/>
    <property type="match status" value="1"/>
</dbReference>